<organism evidence="10 11">
    <name type="scientific">Owenia fusiformis</name>
    <name type="common">Polychaete worm</name>
    <dbReference type="NCBI Taxonomy" id="6347"/>
    <lineage>
        <taxon>Eukaryota</taxon>
        <taxon>Metazoa</taxon>
        <taxon>Spiralia</taxon>
        <taxon>Lophotrochozoa</taxon>
        <taxon>Annelida</taxon>
        <taxon>Polychaeta</taxon>
        <taxon>Sedentaria</taxon>
        <taxon>Canalipalpata</taxon>
        <taxon>Sabellida</taxon>
        <taxon>Oweniida</taxon>
        <taxon>Oweniidae</taxon>
        <taxon>Owenia</taxon>
    </lineage>
</organism>
<dbReference type="InterPro" id="IPR036236">
    <property type="entry name" value="Znf_C2H2_sf"/>
</dbReference>
<keyword evidence="11" id="KW-1185">Reference proteome</keyword>
<comment type="caution">
    <text evidence="10">The sequence shown here is derived from an EMBL/GenBank/DDBJ whole genome shotgun (WGS) entry which is preliminary data.</text>
</comment>
<sequence length="966" mass="109860">MDTNVDSAVPAVADLGSKPHETSNTPALSNTQHSTEKVVTNKMHCSIVKSVDDIVYDKCKKSGCLASKESHIHCPLCPAKEDTYHTDIDSVKQHVLDVHWPQVIEYEGLCYMLCMKYCYSKKRSELGLGHYHCPHCNKMFIKGLEVKHLDEHKLEALAQGRPEKIFQTVTTVLSPELLSYIPQDNHIICDILQRKFKVTCSLAKDQWCVVKASWEDMTALNRYLLPLTQSTRDIKKVERIIHELSGKDVPSDYPANRPSIIYPASANKEVAPSPNQVTAPANSNNLLDNVKDTHDNVSDSHDDLNPDENSEHYIKTMVPCVKFEEDGTNSTTKSSDVSDSRYSFRRKPKVVWTMQEEKKINDPGYAKSKKDDDYVYSFDTLNAAEEDEEVMDADAQVESVCHIENENRTTVENNEENNGVEIISSEAKDGQLRFIVRVEPPEKPNKVSNTTKVKTKTRTKVKPGKTKTTRFQCEHCGRNFCNNFKKNVHLKNEVCTRKFGNKDRMCPLCKKVFDRPCRMKAHFEAKACEKKTELSLFSCSACPFISQKKFAMDNHMESIHNIITREKEHEFSCKICDKRFATLYNLARHEREIHGTKPPTQKMVECQECGKCMYKKNMKEHMRTKHNLDAETVAPFECSQCGKCFTRKSSLTTHALMHIPNYKATRRYQCKDCGKSFQKYTVLMEHMNKHIDVRPFKCELCDKCFYSRGALKVHTLIHSGLDYNCNICEKKFKVKRYLERHLEYHHQMNPPEVPLFQCNNCGELFYNRELLSKHQSLGCGNTDIDAVACETETLLALAQMSSSSVVVASGDENQNSYPNVTNSVGETVAENVVVTITDGDIITAEVGDKRRDALDQEEVILNNQIEDNNGDTVTEQFMCGVCSVVFETIEEANVHMETHTNDTSNEENTDQNELAIESSENNIENTNVSSHYLTNHHLGANGTMHIEIKDGNVTTNYNVLDLESST</sequence>
<protein>
    <submittedName>
        <fullName evidence="10">Uncharacterized protein</fullName>
    </submittedName>
</protein>
<evidence type="ECO:0000313" key="11">
    <source>
        <dbReference type="Proteomes" id="UP000749559"/>
    </source>
</evidence>
<keyword evidence="7" id="KW-0804">Transcription</keyword>
<dbReference type="InterPro" id="IPR013087">
    <property type="entry name" value="Znf_C2H2_type"/>
</dbReference>
<evidence type="ECO:0000256" key="8">
    <source>
        <dbReference type="ARBA" id="ARBA00023242"/>
    </source>
</evidence>
<dbReference type="AlphaFoldDB" id="A0A8J1TTB2"/>
<comment type="subcellular location">
    <subcellularLocation>
        <location evidence="1">Nucleus</location>
    </subcellularLocation>
</comment>
<dbReference type="PANTHER" id="PTHR24399:SF23">
    <property type="entry name" value="C2H2-TYPE DOMAIN-CONTAINING PROTEIN"/>
    <property type="match status" value="1"/>
</dbReference>
<evidence type="ECO:0000256" key="4">
    <source>
        <dbReference type="ARBA" id="ARBA00022771"/>
    </source>
</evidence>
<evidence type="ECO:0000256" key="2">
    <source>
        <dbReference type="ARBA" id="ARBA00022723"/>
    </source>
</evidence>
<keyword evidence="3" id="KW-0677">Repeat</keyword>
<dbReference type="SUPFAM" id="SSF57667">
    <property type="entry name" value="beta-beta-alpha zinc fingers"/>
    <property type="match status" value="4"/>
</dbReference>
<keyword evidence="2" id="KW-0479">Metal-binding</keyword>
<evidence type="ECO:0000256" key="5">
    <source>
        <dbReference type="ARBA" id="ARBA00022833"/>
    </source>
</evidence>
<dbReference type="GO" id="GO:0008270">
    <property type="term" value="F:zinc ion binding"/>
    <property type="evidence" value="ECO:0007669"/>
    <property type="project" value="UniProtKB-KW"/>
</dbReference>
<dbReference type="GO" id="GO:0001227">
    <property type="term" value="F:DNA-binding transcription repressor activity, RNA polymerase II-specific"/>
    <property type="evidence" value="ECO:0007669"/>
    <property type="project" value="TreeGrafter"/>
</dbReference>
<dbReference type="FunFam" id="3.30.160.60:FF:000634">
    <property type="entry name" value="Zinc finger X-chromosomal protein"/>
    <property type="match status" value="1"/>
</dbReference>
<dbReference type="EMBL" id="CAIIXF020000003">
    <property type="protein sequence ID" value="CAH1779541.1"/>
    <property type="molecule type" value="Genomic_DNA"/>
</dbReference>
<keyword evidence="5" id="KW-0862">Zinc</keyword>
<dbReference type="GO" id="GO:0000978">
    <property type="term" value="F:RNA polymerase II cis-regulatory region sequence-specific DNA binding"/>
    <property type="evidence" value="ECO:0007669"/>
    <property type="project" value="TreeGrafter"/>
</dbReference>
<dbReference type="GO" id="GO:0005654">
    <property type="term" value="C:nucleoplasm"/>
    <property type="evidence" value="ECO:0007669"/>
    <property type="project" value="TreeGrafter"/>
</dbReference>
<proteinExistence type="predicted"/>
<keyword evidence="6" id="KW-0805">Transcription regulation</keyword>
<dbReference type="PROSITE" id="PS50157">
    <property type="entry name" value="ZINC_FINGER_C2H2_2"/>
    <property type="match status" value="7"/>
</dbReference>
<dbReference type="OrthoDB" id="8823111at2759"/>
<accession>A0A8J1TTB2</accession>
<dbReference type="Proteomes" id="UP000749559">
    <property type="component" value="Unassembled WGS sequence"/>
</dbReference>
<feature type="region of interest" description="Disordered" evidence="9">
    <location>
        <begin position="1"/>
        <end position="33"/>
    </location>
</feature>
<evidence type="ECO:0000256" key="6">
    <source>
        <dbReference type="ARBA" id="ARBA00023015"/>
    </source>
</evidence>
<dbReference type="Pfam" id="PF13912">
    <property type="entry name" value="zf-C2H2_6"/>
    <property type="match status" value="1"/>
</dbReference>
<evidence type="ECO:0000313" key="10">
    <source>
        <dbReference type="EMBL" id="CAH1779541.1"/>
    </source>
</evidence>
<keyword evidence="8" id="KW-0539">Nucleus</keyword>
<evidence type="ECO:0000256" key="1">
    <source>
        <dbReference type="ARBA" id="ARBA00004123"/>
    </source>
</evidence>
<reference evidence="10" key="1">
    <citation type="submission" date="2022-03" db="EMBL/GenBank/DDBJ databases">
        <authorList>
            <person name="Martin C."/>
        </authorList>
    </citation>
    <scope>NUCLEOTIDE SEQUENCE</scope>
</reference>
<dbReference type="FunFam" id="3.30.160.60:FF:000012">
    <property type="entry name" value="RB-associated KRAB zinc finger protein-like"/>
    <property type="match status" value="1"/>
</dbReference>
<dbReference type="GO" id="GO:0001817">
    <property type="term" value="P:regulation of cytokine production"/>
    <property type="evidence" value="ECO:0007669"/>
    <property type="project" value="TreeGrafter"/>
</dbReference>
<dbReference type="Pfam" id="PF00096">
    <property type="entry name" value="zf-C2H2"/>
    <property type="match status" value="4"/>
</dbReference>
<gene>
    <name evidence="10" type="ORF">OFUS_LOCUS6342</name>
</gene>
<feature type="region of interest" description="Disordered" evidence="9">
    <location>
        <begin position="442"/>
        <end position="461"/>
    </location>
</feature>
<dbReference type="PROSITE" id="PS00028">
    <property type="entry name" value="ZINC_FINGER_C2H2_1"/>
    <property type="match status" value="6"/>
</dbReference>
<evidence type="ECO:0000256" key="3">
    <source>
        <dbReference type="ARBA" id="ARBA00022737"/>
    </source>
</evidence>
<name>A0A8J1TTB2_OWEFU</name>
<keyword evidence="4" id="KW-0863">Zinc-finger</keyword>
<dbReference type="PANTHER" id="PTHR24399">
    <property type="entry name" value="ZINC FINGER AND BTB DOMAIN-CONTAINING"/>
    <property type="match status" value="1"/>
</dbReference>
<evidence type="ECO:0000256" key="7">
    <source>
        <dbReference type="ARBA" id="ARBA00023163"/>
    </source>
</evidence>
<evidence type="ECO:0000256" key="9">
    <source>
        <dbReference type="SAM" id="MobiDB-lite"/>
    </source>
</evidence>
<dbReference type="GO" id="GO:0002682">
    <property type="term" value="P:regulation of immune system process"/>
    <property type="evidence" value="ECO:0007669"/>
    <property type="project" value="TreeGrafter"/>
</dbReference>
<dbReference type="Gene3D" id="3.30.160.60">
    <property type="entry name" value="Classic Zinc Finger"/>
    <property type="match status" value="5"/>
</dbReference>
<feature type="compositionally biased region" description="Polar residues" evidence="9">
    <location>
        <begin position="22"/>
        <end position="33"/>
    </location>
</feature>
<dbReference type="SMART" id="SM00355">
    <property type="entry name" value="ZnF_C2H2"/>
    <property type="match status" value="13"/>
</dbReference>